<gene>
    <name evidence="1" type="ORF">SAMN05216175_103279</name>
</gene>
<dbReference type="Proteomes" id="UP000198623">
    <property type="component" value="Unassembled WGS sequence"/>
</dbReference>
<dbReference type="EMBL" id="FOOU01000003">
    <property type="protein sequence ID" value="SFG11351.1"/>
    <property type="molecule type" value="Genomic_DNA"/>
</dbReference>
<sequence length="123" mass="13330">MAAANSLAFRLGAELKDADTVVLVFSSATLRVEALNNTGVIDEQLLSKENGDFSCSEGAFVLPIVVDKNADGTGGYRSESRLYLRRALGGALIGEERTSGIGAIFWLVPVGGWQTFWFQWEEI</sequence>
<protein>
    <submittedName>
        <fullName evidence="1">Uncharacterized protein</fullName>
    </submittedName>
</protein>
<evidence type="ECO:0000313" key="2">
    <source>
        <dbReference type="Proteomes" id="UP000198623"/>
    </source>
</evidence>
<proteinExistence type="predicted"/>
<reference evidence="2" key="1">
    <citation type="submission" date="2016-10" db="EMBL/GenBank/DDBJ databases">
        <authorList>
            <person name="Varghese N."/>
            <person name="Submissions S."/>
        </authorList>
    </citation>
    <scope>NUCLEOTIDE SEQUENCE [LARGE SCALE GENOMIC DNA]</scope>
    <source>
        <strain evidence="2">CGMCC 1.10971</strain>
    </source>
</reference>
<organism evidence="1 2">
    <name type="scientific">Neptunomonas qingdaonensis</name>
    <dbReference type="NCBI Taxonomy" id="1045558"/>
    <lineage>
        <taxon>Bacteria</taxon>
        <taxon>Pseudomonadati</taxon>
        <taxon>Pseudomonadota</taxon>
        <taxon>Gammaproteobacteria</taxon>
        <taxon>Oceanospirillales</taxon>
        <taxon>Oceanospirillaceae</taxon>
        <taxon>Neptunomonas</taxon>
    </lineage>
</organism>
<keyword evidence="2" id="KW-1185">Reference proteome</keyword>
<evidence type="ECO:0000313" key="1">
    <source>
        <dbReference type="EMBL" id="SFG11351.1"/>
    </source>
</evidence>
<dbReference type="AlphaFoldDB" id="A0A1I2PD14"/>
<name>A0A1I2PD14_9GAMM</name>
<accession>A0A1I2PD14</accession>